<comment type="caution">
    <text evidence="1">The sequence shown here is derived from an EMBL/GenBank/DDBJ whole genome shotgun (WGS) entry which is preliminary data.</text>
</comment>
<dbReference type="AlphaFoldDB" id="A0A645FL24"/>
<sequence>MKAIRYFHIAQDVELDLHHMKLLKDTKKLKITQ</sequence>
<accession>A0A645FL24</accession>
<name>A0A645FL24_9ZZZZ</name>
<reference evidence="1" key="1">
    <citation type="submission" date="2019-08" db="EMBL/GenBank/DDBJ databases">
        <authorList>
            <person name="Kucharzyk K."/>
            <person name="Murdoch R.W."/>
            <person name="Higgins S."/>
            <person name="Loffler F."/>
        </authorList>
    </citation>
    <scope>NUCLEOTIDE SEQUENCE</scope>
</reference>
<organism evidence="1">
    <name type="scientific">bioreactor metagenome</name>
    <dbReference type="NCBI Taxonomy" id="1076179"/>
    <lineage>
        <taxon>unclassified sequences</taxon>
        <taxon>metagenomes</taxon>
        <taxon>ecological metagenomes</taxon>
    </lineage>
</organism>
<evidence type="ECO:0000313" key="1">
    <source>
        <dbReference type="EMBL" id="MPN13114.1"/>
    </source>
</evidence>
<dbReference type="EMBL" id="VSSQ01059570">
    <property type="protein sequence ID" value="MPN13114.1"/>
    <property type="molecule type" value="Genomic_DNA"/>
</dbReference>
<gene>
    <name evidence="1" type="ORF">SDC9_160434</name>
</gene>
<proteinExistence type="predicted"/>
<protein>
    <submittedName>
        <fullName evidence="1">Uncharacterized protein</fullName>
    </submittedName>
</protein>